<comment type="caution">
    <text evidence="3">The sequence shown here is derived from an EMBL/GenBank/DDBJ whole genome shotgun (WGS) entry which is preliminary data.</text>
</comment>
<evidence type="ECO:0000313" key="3">
    <source>
        <dbReference type="EMBL" id="CAI5446467.1"/>
    </source>
</evidence>
<reference evidence="3" key="1">
    <citation type="submission" date="2022-11" db="EMBL/GenBank/DDBJ databases">
        <authorList>
            <person name="Kikuchi T."/>
        </authorList>
    </citation>
    <scope>NUCLEOTIDE SEQUENCE</scope>
    <source>
        <strain evidence="3">PS1010</strain>
    </source>
</reference>
<dbReference type="AlphaFoldDB" id="A0A9P1N0I1"/>
<feature type="region of interest" description="Disordered" evidence="2">
    <location>
        <begin position="345"/>
        <end position="366"/>
    </location>
</feature>
<accession>A0A9P1N0I1</accession>
<protein>
    <submittedName>
        <fullName evidence="3">Uncharacterized protein</fullName>
    </submittedName>
</protein>
<sequence length="587" mass="67963">MTENNTISNILKMELDTEKRKNQSLRVENEELKKKIAKSERVIKTIQNQKEEVINGYQTRNKMLQDDLKEQLNEVLKMETISCEKDLVIDNLTREAGKLKSRVQLIEEEIRELEFERAETKSNADKILELQHLVQLNKNENLSLKKEVKNLQSLLKYSEENRAKLEEKLKSAQIQLEKLEKSLIEKHKLFREANGNPTKSIPKLDQQNRNVFGSDENVAADEKGEENAEKKTNNGISEELKNELANNSKELKVIREANGNPTKSIPKLDQQNRNVFGSDENVAADEKGEENAEKKTNNGISEELKNELANNSKVLKVIREANGNPTKSIPKLDQQNRNVFGSDENVAADEKGEENAEKKTNNGISEELKNELANNSKVLKAQKMEMIVNLRKYAKTGESPEKLDLLLAISPTLNYKHRPCLSQNAFGKTFGKEAALISYDLFWIFENEFLRTNLMILVKIKYAHITNKLMESVRISFNKSPQSTVSCFEEMTEEWPVREVDEKKNIKKNTFYTQKFQEIEQHEVVKFLKNIKVDEHSIARYILNLREPSDAEIEFFRELAAKNTHCHRWNEEKVAEKVKEYVKRRMN</sequence>
<feature type="region of interest" description="Disordered" evidence="2">
    <location>
        <begin position="217"/>
        <end position="238"/>
    </location>
</feature>
<dbReference type="Proteomes" id="UP001152747">
    <property type="component" value="Unassembled WGS sequence"/>
</dbReference>
<evidence type="ECO:0000256" key="1">
    <source>
        <dbReference type="SAM" id="Coils"/>
    </source>
</evidence>
<keyword evidence="4" id="KW-1185">Reference proteome</keyword>
<organism evidence="3 4">
    <name type="scientific">Caenorhabditis angaria</name>
    <dbReference type="NCBI Taxonomy" id="860376"/>
    <lineage>
        <taxon>Eukaryota</taxon>
        <taxon>Metazoa</taxon>
        <taxon>Ecdysozoa</taxon>
        <taxon>Nematoda</taxon>
        <taxon>Chromadorea</taxon>
        <taxon>Rhabditida</taxon>
        <taxon>Rhabditina</taxon>
        <taxon>Rhabditomorpha</taxon>
        <taxon>Rhabditoidea</taxon>
        <taxon>Rhabditidae</taxon>
        <taxon>Peloderinae</taxon>
        <taxon>Caenorhabditis</taxon>
    </lineage>
</organism>
<evidence type="ECO:0000256" key="2">
    <source>
        <dbReference type="SAM" id="MobiDB-lite"/>
    </source>
</evidence>
<gene>
    <name evidence="3" type="ORF">CAMP_LOCUS9104</name>
</gene>
<proteinExistence type="predicted"/>
<feature type="compositionally biased region" description="Basic and acidic residues" evidence="2">
    <location>
        <begin position="348"/>
        <end position="366"/>
    </location>
</feature>
<keyword evidence="1" id="KW-0175">Coiled coil</keyword>
<name>A0A9P1N0I1_9PELO</name>
<dbReference type="EMBL" id="CANHGI010000003">
    <property type="protein sequence ID" value="CAI5446467.1"/>
    <property type="molecule type" value="Genomic_DNA"/>
</dbReference>
<evidence type="ECO:0000313" key="4">
    <source>
        <dbReference type="Proteomes" id="UP001152747"/>
    </source>
</evidence>
<feature type="coiled-coil region" evidence="1">
    <location>
        <begin position="15"/>
        <end position="189"/>
    </location>
</feature>
<feature type="compositionally biased region" description="Basic and acidic residues" evidence="2">
    <location>
        <begin position="220"/>
        <end position="238"/>
    </location>
</feature>